<reference evidence="1" key="1">
    <citation type="submission" date="2017-12" db="EMBL/GenBank/DDBJ databases">
        <title>High-resolution comparative analysis of great ape genomes.</title>
        <authorList>
            <person name="Pollen A."/>
            <person name="Hastie A."/>
            <person name="Hormozdiari F."/>
            <person name="Dougherty M."/>
            <person name="Liu R."/>
            <person name="Chaisson M."/>
            <person name="Hoppe E."/>
            <person name="Hill C."/>
            <person name="Pang A."/>
            <person name="Hillier L."/>
            <person name="Baker C."/>
            <person name="Armstrong J."/>
            <person name="Shendure J."/>
            <person name="Paten B."/>
            <person name="Wilson R."/>
            <person name="Chao H."/>
            <person name="Schneider V."/>
            <person name="Ventura M."/>
            <person name="Kronenberg Z."/>
            <person name="Murali S."/>
            <person name="Gordon D."/>
            <person name="Cantsilieris S."/>
            <person name="Munson K."/>
            <person name="Nelson B."/>
            <person name="Raja A."/>
            <person name="Underwood J."/>
            <person name="Diekhans M."/>
            <person name="Fiddes I."/>
            <person name="Haussler D."/>
            <person name="Eichler E."/>
        </authorList>
    </citation>
    <scope>NUCLEOTIDE SEQUENCE [LARGE SCALE GENOMIC DNA]</scope>
    <source>
        <strain evidence="1">Susie</strain>
    </source>
</reference>
<accession>A0A2J8TM94</accession>
<proteinExistence type="predicted"/>
<protein>
    <submittedName>
        <fullName evidence="1">FASTKD3 isoform 4</fullName>
    </submittedName>
</protein>
<evidence type="ECO:0000313" key="1">
    <source>
        <dbReference type="EMBL" id="PNJ34104.1"/>
    </source>
</evidence>
<dbReference type="AlphaFoldDB" id="A0A2J8TM94"/>
<gene>
    <name evidence="1" type="ORF">CR201_G0033855</name>
</gene>
<sequence length="57" mass="6816">MALITLRKNLYRLSDFRMHRALAALKNQPLNHVHKVVKERLCPWLCDTRTHYKSTAR</sequence>
<organism evidence="1">
    <name type="scientific">Pongo abelii</name>
    <name type="common">Sumatran orangutan</name>
    <name type="synonym">Pongo pygmaeus abelii</name>
    <dbReference type="NCBI Taxonomy" id="9601"/>
    <lineage>
        <taxon>Eukaryota</taxon>
        <taxon>Metazoa</taxon>
        <taxon>Chordata</taxon>
        <taxon>Craniata</taxon>
        <taxon>Vertebrata</taxon>
        <taxon>Euteleostomi</taxon>
        <taxon>Mammalia</taxon>
        <taxon>Eutheria</taxon>
        <taxon>Euarchontoglires</taxon>
        <taxon>Primates</taxon>
        <taxon>Haplorrhini</taxon>
        <taxon>Catarrhini</taxon>
        <taxon>Hominidae</taxon>
        <taxon>Pongo</taxon>
    </lineage>
</organism>
<name>A0A2J8TM94_PONAB</name>
<comment type="caution">
    <text evidence="1">The sequence shown here is derived from an EMBL/GenBank/DDBJ whole genome shotgun (WGS) entry which is preliminary data.</text>
</comment>
<dbReference type="EMBL" id="NDHI03003490">
    <property type="protein sequence ID" value="PNJ34104.1"/>
    <property type="molecule type" value="Genomic_DNA"/>
</dbReference>